<feature type="transmembrane region" description="Helical" evidence="5">
    <location>
        <begin position="277"/>
        <end position="297"/>
    </location>
</feature>
<comment type="similarity">
    <text evidence="5">Belongs to the 4-toluene sulfonate uptake permease (TSUP) (TC 2.A.102) family.</text>
</comment>
<gene>
    <name evidence="6" type="ORF">SAMN05444165_7370</name>
</gene>
<keyword evidence="2 5" id="KW-0812">Transmembrane</keyword>
<accession>A0A1N6LHL8</accession>
<organism evidence="6 7">
    <name type="scientific">Paraburkholderia phenazinium</name>
    <dbReference type="NCBI Taxonomy" id="60549"/>
    <lineage>
        <taxon>Bacteria</taxon>
        <taxon>Pseudomonadati</taxon>
        <taxon>Pseudomonadota</taxon>
        <taxon>Betaproteobacteria</taxon>
        <taxon>Burkholderiales</taxon>
        <taxon>Burkholderiaceae</taxon>
        <taxon>Paraburkholderia</taxon>
    </lineage>
</organism>
<feature type="transmembrane region" description="Helical" evidence="5">
    <location>
        <begin position="136"/>
        <end position="156"/>
    </location>
</feature>
<dbReference type="PANTHER" id="PTHR43701:SF2">
    <property type="entry name" value="MEMBRANE TRANSPORTER PROTEIN YJNA-RELATED"/>
    <property type="match status" value="1"/>
</dbReference>
<feature type="transmembrane region" description="Helical" evidence="5">
    <location>
        <begin position="207"/>
        <end position="240"/>
    </location>
</feature>
<dbReference type="PANTHER" id="PTHR43701">
    <property type="entry name" value="MEMBRANE TRANSPORTER PROTEIN MJ0441-RELATED"/>
    <property type="match status" value="1"/>
</dbReference>
<evidence type="ECO:0000256" key="1">
    <source>
        <dbReference type="ARBA" id="ARBA00004141"/>
    </source>
</evidence>
<dbReference type="InterPro" id="IPR002781">
    <property type="entry name" value="TM_pro_TauE-like"/>
</dbReference>
<dbReference type="GO" id="GO:0005886">
    <property type="term" value="C:plasma membrane"/>
    <property type="evidence" value="ECO:0007669"/>
    <property type="project" value="UniProtKB-SubCell"/>
</dbReference>
<keyword evidence="4 5" id="KW-0472">Membrane</keyword>
<proteinExistence type="inferred from homology"/>
<keyword evidence="5" id="KW-1003">Cell membrane</keyword>
<name>A0A1N6LHL8_9BURK</name>
<comment type="subcellular location">
    <subcellularLocation>
        <location evidence="5">Cell membrane</location>
        <topology evidence="5">Multi-pass membrane protein</topology>
    </subcellularLocation>
    <subcellularLocation>
        <location evidence="1">Membrane</location>
        <topology evidence="1">Multi-pass membrane protein</topology>
    </subcellularLocation>
</comment>
<dbReference type="EMBL" id="FSRU01000003">
    <property type="protein sequence ID" value="SIO68234.1"/>
    <property type="molecule type" value="Genomic_DNA"/>
</dbReference>
<evidence type="ECO:0000313" key="6">
    <source>
        <dbReference type="EMBL" id="SIO68234.1"/>
    </source>
</evidence>
<evidence type="ECO:0000313" key="7">
    <source>
        <dbReference type="Proteomes" id="UP000185151"/>
    </source>
</evidence>
<keyword evidence="7" id="KW-1185">Reference proteome</keyword>
<dbReference type="Pfam" id="PF01925">
    <property type="entry name" value="TauE"/>
    <property type="match status" value="1"/>
</dbReference>
<dbReference type="InterPro" id="IPR051598">
    <property type="entry name" value="TSUP/Inactive_protease-like"/>
</dbReference>
<evidence type="ECO:0000256" key="4">
    <source>
        <dbReference type="ARBA" id="ARBA00023136"/>
    </source>
</evidence>
<feature type="transmembrane region" description="Helical" evidence="5">
    <location>
        <begin position="168"/>
        <end position="186"/>
    </location>
</feature>
<evidence type="ECO:0000256" key="2">
    <source>
        <dbReference type="ARBA" id="ARBA00022692"/>
    </source>
</evidence>
<evidence type="ECO:0000256" key="5">
    <source>
        <dbReference type="RuleBase" id="RU363041"/>
    </source>
</evidence>
<sequence length="322" mass="33123">MGDRCHADGSVKAADTLTRQFCDNSAFAAPVRAANPTSAVGRVRLEDAVRNPIRPVAVRPMALPHIELLYSFSGLFVGFLVGLTGVGGGSLMTPILVLLFKIHPATAVGTDLLYAAATKATGTLVHGLKGSVDWQVTTRLAAGSVPAATVTLILLHRYGMDTPGASRLIQIVLGAALLITSVALVFRPQLAKLGAGRESSLTQGRTLGLTVLTGAVLGVLVSLTSVGAGAIGVTVLLLLYPRLPTTRIVGSDIAHAVPLTLLAGAGHWLLGSIDWSMLLSLLVGSLPGIAIGSYLSARAPDALLRNILAATLTLVGVKLVMS</sequence>
<dbReference type="AlphaFoldDB" id="A0A1N6LHL8"/>
<protein>
    <recommendedName>
        <fullName evidence="5">Probable membrane transporter protein</fullName>
    </recommendedName>
</protein>
<feature type="transmembrane region" description="Helical" evidence="5">
    <location>
        <begin position="252"/>
        <end position="270"/>
    </location>
</feature>
<evidence type="ECO:0000256" key="3">
    <source>
        <dbReference type="ARBA" id="ARBA00022989"/>
    </source>
</evidence>
<feature type="transmembrane region" description="Helical" evidence="5">
    <location>
        <begin position="68"/>
        <end position="89"/>
    </location>
</feature>
<reference evidence="6 7" key="1">
    <citation type="submission" date="2016-11" db="EMBL/GenBank/DDBJ databases">
        <authorList>
            <person name="Jaros S."/>
            <person name="Januszkiewicz K."/>
            <person name="Wedrychowicz H."/>
        </authorList>
    </citation>
    <scope>NUCLEOTIDE SEQUENCE [LARGE SCALE GENOMIC DNA]</scope>
    <source>
        <strain evidence="6 7">GAS95</strain>
    </source>
</reference>
<keyword evidence="3 5" id="KW-1133">Transmembrane helix</keyword>
<dbReference type="Proteomes" id="UP000185151">
    <property type="component" value="Unassembled WGS sequence"/>
</dbReference>